<dbReference type="GO" id="GO:0046394">
    <property type="term" value="P:carboxylic acid biosynthetic process"/>
    <property type="evidence" value="ECO:0007669"/>
    <property type="project" value="UniProtKB-ARBA"/>
</dbReference>
<keyword evidence="13" id="KW-0808">Transferase</keyword>
<dbReference type="KEGG" id="scc:Spico_1331"/>
<evidence type="ECO:0000256" key="3">
    <source>
        <dbReference type="ARBA" id="ARBA00004931"/>
    </source>
</evidence>
<protein>
    <recommendedName>
        <fullName evidence="6">branched-chain-amino-acid transaminase</fullName>
        <ecNumber evidence="6">2.6.1.42</ecNumber>
    </recommendedName>
</protein>
<dbReference type="InterPro" id="IPR018300">
    <property type="entry name" value="Aminotrans_IV_CS"/>
</dbReference>
<evidence type="ECO:0000256" key="11">
    <source>
        <dbReference type="RuleBase" id="RU004106"/>
    </source>
</evidence>
<dbReference type="Pfam" id="PF01063">
    <property type="entry name" value="Aminotran_4"/>
    <property type="match status" value="1"/>
</dbReference>
<comment type="pathway">
    <text evidence="3">Amino-acid biosynthesis; L-valine biosynthesis; L-valine from pyruvate: step 4/4.</text>
</comment>
<comment type="catalytic activity">
    <reaction evidence="10">
        <text>L-leucine + 2-oxoglutarate = 4-methyl-2-oxopentanoate + L-glutamate</text>
        <dbReference type="Rhea" id="RHEA:18321"/>
        <dbReference type="ChEBI" id="CHEBI:16810"/>
        <dbReference type="ChEBI" id="CHEBI:17865"/>
        <dbReference type="ChEBI" id="CHEBI:29985"/>
        <dbReference type="ChEBI" id="CHEBI:57427"/>
        <dbReference type="EC" id="2.6.1.42"/>
    </reaction>
</comment>
<dbReference type="PANTHER" id="PTHR42743:SF11">
    <property type="entry name" value="AMINODEOXYCHORISMATE LYASE"/>
    <property type="match status" value="1"/>
</dbReference>
<dbReference type="Gene3D" id="3.20.10.10">
    <property type="entry name" value="D-amino Acid Aminotransferase, subunit A, domain 2"/>
    <property type="match status" value="1"/>
</dbReference>
<comment type="similarity">
    <text evidence="5 11">Belongs to the class-IV pyridoxal-phosphate-dependent aminotransferase family.</text>
</comment>
<evidence type="ECO:0000256" key="7">
    <source>
        <dbReference type="ARBA" id="ARBA00022898"/>
    </source>
</evidence>
<comment type="pathway">
    <text evidence="4">Amino-acid biosynthesis; L-leucine biosynthesis; L-leucine from 3-methyl-2-oxobutanoate: step 4/4.</text>
</comment>
<dbReference type="GO" id="GO:0004084">
    <property type="term" value="F:branched-chain-amino-acid transaminase activity"/>
    <property type="evidence" value="ECO:0007669"/>
    <property type="project" value="UniProtKB-EC"/>
</dbReference>
<evidence type="ECO:0000256" key="2">
    <source>
        <dbReference type="ARBA" id="ARBA00004824"/>
    </source>
</evidence>
<evidence type="ECO:0000256" key="5">
    <source>
        <dbReference type="ARBA" id="ARBA00009320"/>
    </source>
</evidence>
<dbReference type="HOGENOM" id="CLU_020844_4_2_12"/>
<evidence type="ECO:0000256" key="8">
    <source>
        <dbReference type="ARBA" id="ARBA00048212"/>
    </source>
</evidence>
<reference evidence="13 14" key="2">
    <citation type="journal article" date="2012" name="Stand. Genomic Sci.">
        <title>Complete genome sequence of the termite hindgut bacterium Spirochaeta coccoides type strain (SPN1(T)), reclassification in the genus Sphaerochaeta as Sphaerochaeta coccoides comb. nov. and emendations of the family Spirochaetaceae and the genus Sphaerochaeta.</title>
        <authorList>
            <person name="Abt B."/>
            <person name="Han C."/>
            <person name="Scheuner C."/>
            <person name="Lu M."/>
            <person name="Lapidus A."/>
            <person name="Nolan M."/>
            <person name="Lucas S."/>
            <person name="Hammon N."/>
            <person name="Deshpande S."/>
            <person name="Cheng J.F."/>
            <person name="Tapia R."/>
            <person name="Goodwin L.A."/>
            <person name="Pitluck S."/>
            <person name="Liolios K."/>
            <person name="Pagani I."/>
            <person name="Ivanova N."/>
            <person name="Mavromatis K."/>
            <person name="Mikhailova N."/>
            <person name="Huntemann M."/>
            <person name="Pati A."/>
            <person name="Chen A."/>
            <person name="Palaniappan K."/>
            <person name="Land M."/>
            <person name="Hauser L."/>
            <person name="Brambilla E.M."/>
            <person name="Rohde M."/>
            <person name="Spring S."/>
            <person name="Gronow S."/>
            <person name="Goker M."/>
            <person name="Woyke T."/>
            <person name="Bristow J."/>
            <person name="Eisen J.A."/>
            <person name="Markowitz V."/>
            <person name="Hugenholtz P."/>
            <person name="Kyrpides N.C."/>
            <person name="Klenk H.P."/>
            <person name="Detter J.C."/>
        </authorList>
    </citation>
    <scope>NUCLEOTIDE SEQUENCE [LARGE SCALE GENOMIC DNA]</scope>
    <source>
        <strain evidence="14">ATCC BAA-1237 / DSM 17374 / SPN1</strain>
    </source>
</reference>
<dbReference type="eggNOG" id="COG0115">
    <property type="taxonomic scope" value="Bacteria"/>
</dbReference>
<evidence type="ECO:0000256" key="10">
    <source>
        <dbReference type="ARBA" id="ARBA00049229"/>
    </source>
</evidence>
<comment type="catalytic activity">
    <reaction evidence="8">
        <text>L-valine + 2-oxoglutarate = 3-methyl-2-oxobutanoate + L-glutamate</text>
        <dbReference type="Rhea" id="RHEA:24813"/>
        <dbReference type="ChEBI" id="CHEBI:11851"/>
        <dbReference type="ChEBI" id="CHEBI:16810"/>
        <dbReference type="ChEBI" id="CHEBI:29985"/>
        <dbReference type="ChEBI" id="CHEBI:57762"/>
        <dbReference type="EC" id="2.6.1.42"/>
    </reaction>
</comment>
<comment type="catalytic activity">
    <reaction evidence="9">
        <text>L-isoleucine + 2-oxoglutarate = (S)-3-methyl-2-oxopentanoate + L-glutamate</text>
        <dbReference type="Rhea" id="RHEA:24801"/>
        <dbReference type="ChEBI" id="CHEBI:16810"/>
        <dbReference type="ChEBI" id="CHEBI:29985"/>
        <dbReference type="ChEBI" id="CHEBI:35146"/>
        <dbReference type="ChEBI" id="CHEBI:58045"/>
        <dbReference type="EC" id="2.6.1.42"/>
    </reaction>
</comment>
<reference evidence="14" key="1">
    <citation type="submission" date="2011-04" db="EMBL/GenBank/DDBJ databases">
        <title>The complete genome of Spirochaeta coccoides DSM 17374.</title>
        <authorList>
            <person name="Lucas S."/>
            <person name="Copeland A."/>
            <person name="Lapidus A."/>
            <person name="Bruce D."/>
            <person name="Goodwin L."/>
            <person name="Pitluck S."/>
            <person name="Peters L."/>
            <person name="Kyrpides N."/>
            <person name="Mavromatis K."/>
            <person name="Pagani I."/>
            <person name="Ivanova N."/>
            <person name="Ovchinnikova G."/>
            <person name="Lu M."/>
            <person name="Detter J.C."/>
            <person name="Tapia R."/>
            <person name="Han C."/>
            <person name="Land M."/>
            <person name="Hauser L."/>
            <person name="Markowitz V."/>
            <person name="Cheng J.-F."/>
            <person name="Hugenholtz P."/>
            <person name="Woyke T."/>
            <person name="Wu D."/>
            <person name="Spring S."/>
            <person name="Schroeder M."/>
            <person name="Brambilla E."/>
            <person name="Klenk H.-P."/>
            <person name="Eisen J.A."/>
        </authorList>
    </citation>
    <scope>NUCLEOTIDE SEQUENCE [LARGE SCALE GENOMIC DNA]</scope>
    <source>
        <strain evidence="14">ATCC BAA-1237 / DSM 17374 / SPN1</strain>
    </source>
</reference>
<keyword evidence="13" id="KW-0032">Aminotransferase</keyword>
<dbReference type="RefSeq" id="WP_013739932.1">
    <property type="nucleotide sequence ID" value="NC_015436.1"/>
</dbReference>
<evidence type="ECO:0000313" key="13">
    <source>
        <dbReference type="EMBL" id="AEC02537.1"/>
    </source>
</evidence>
<evidence type="ECO:0000313" key="14">
    <source>
        <dbReference type="Proteomes" id="UP000007939"/>
    </source>
</evidence>
<dbReference type="EC" id="2.6.1.42" evidence="6"/>
<evidence type="ECO:0000256" key="1">
    <source>
        <dbReference type="ARBA" id="ARBA00001933"/>
    </source>
</evidence>
<dbReference type="AlphaFoldDB" id="F4GM62"/>
<dbReference type="Proteomes" id="UP000007939">
    <property type="component" value="Chromosome"/>
</dbReference>
<dbReference type="InterPro" id="IPR043132">
    <property type="entry name" value="BCAT-like_C"/>
</dbReference>
<keyword evidence="7 12" id="KW-0663">Pyridoxal phosphate</keyword>
<dbReference type="STRING" id="760011.Spico_1331"/>
<comment type="pathway">
    <text evidence="2">Amino-acid biosynthesis; L-isoleucine biosynthesis; L-isoleucine from 2-oxobutanoate: step 4/4.</text>
</comment>
<dbReference type="InterPro" id="IPR001544">
    <property type="entry name" value="Aminotrans_IV"/>
</dbReference>
<dbReference type="Gene3D" id="3.30.470.10">
    <property type="match status" value="1"/>
</dbReference>
<proteinExistence type="inferred from homology"/>
<dbReference type="CDD" id="cd00449">
    <property type="entry name" value="PLPDE_IV"/>
    <property type="match status" value="1"/>
</dbReference>
<dbReference type="InterPro" id="IPR050571">
    <property type="entry name" value="Class-IV_PLP-Dep_Aminotrnsfr"/>
</dbReference>
<comment type="cofactor">
    <cofactor evidence="1 12">
        <name>pyridoxal 5'-phosphate</name>
        <dbReference type="ChEBI" id="CHEBI:597326"/>
    </cofactor>
</comment>
<dbReference type="FunFam" id="3.20.10.10:FF:000002">
    <property type="entry name" value="D-alanine aminotransferase"/>
    <property type="match status" value="1"/>
</dbReference>
<dbReference type="OrthoDB" id="368215at2"/>
<keyword evidence="14" id="KW-1185">Reference proteome</keyword>
<dbReference type="PANTHER" id="PTHR42743">
    <property type="entry name" value="AMINO-ACID AMINOTRANSFERASE"/>
    <property type="match status" value="1"/>
</dbReference>
<dbReference type="EMBL" id="CP002659">
    <property type="protein sequence ID" value="AEC02537.1"/>
    <property type="molecule type" value="Genomic_DNA"/>
</dbReference>
<sequence length="272" mass="30306">MSVGEHAMCNGQVIAAVDAVVPVTLREVQYSFSVYEALRVIRHHAVHLDDHLRRLENSCRGIRLEHPFSYEDIGTWVRTFITTDNLESATLRILLIGGGDKSLCFITASPLLTYPDSCYEKGVTVRTYVGERFLPQVKTSNLLMSYLALREAQDSQAFEAVFINRDGQVLEGSRSNFFAFRNGVLYTAPASLVLEGITRDRVLAAASRLGIPVSFEPPLITELMDGLYDEAFISSTSMGAMPVSAMDGRSFSGTYDRTSSICRLIRQWELED</sequence>
<evidence type="ECO:0000256" key="9">
    <source>
        <dbReference type="ARBA" id="ARBA00048798"/>
    </source>
</evidence>
<dbReference type="GO" id="GO:0008652">
    <property type="term" value="P:amino acid biosynthetic process"/>
    <property type="evidence" value="ECO:0007669"/>
    <property type="project" value="UniProtKB-ARBA"/>
</dbReference>
<gene>
    <name evidence="13" type="ordered locus">Spico_1331</name>
</gene>
<dbReference type="InterPro" id="IPR036038">
    <property type="entry name" value="Aminotransferase-like"/>
</dbReference>
<evidence type="ECO:0000256" key="12">
    <source>
        <dbReference type="RuleBase" id="RU004516"/>
    </source>
</evidence>
<accession>F4GM62</accession>
<dbReference type="PROSITE" id="PS00770">
    <property type="entry name" value="AA_TRANSFER_CLASS_4"/>
    <property type="match status" value="1"/>
</dbReference>
<evidence type="ECO:0000256" key="4">
    <source>
        <dbReference type="ARBA" id="ARBA00005072"/>
    </source>
</evidence>
<name>F4GM62_PARC1</name>
<dbReference type="InterPro" id="IPR043131">
    <property type="entry name" value="BCAT-like_N"/>
</dbReference>
<organism evidence="13 14">
    <name type="scientific">Parasphaerochaeta coccoides (strain ATCC BAA-1237 / DSM 17374 / SPN1)</name>
    <name type="common">Sphaerochaeta coccoides</name>
    <dbReference type="NCBI Taxonomy" id="760011"/>
    <lineage>
        <taxon>Bacteria</taxon>
        <taxon>Pseudomonadati</taxon>
        <taxon>Spirochaetota</taxon>
        <taxon>Spirochaetia</taxon>
        <taxon>Spirochaetales</taxon>
        <taxon>Sphaerochaetaceae</taxon>
        <taxon>Parasphaerochaeta</taxon>
    </lineage>
</organism>
<evidence type="ECO:0000256" key="6">
    <source>
        <dbReference type="ARBA" id="ARBA00013053"/>
    </source>
</evidence>
<dbReference type="SUPFAM" id="SSF56752">
    <property type="entry name" value="D-aminoacid aminotransferase-like PLP-dependent enzymes"/>
    <property type="match status" value="1"/>
</dbReference>